<comment type="caution">
    <text evidence="3">The sequence shown here is derived from an EMBL/GenBank/DDBJ whole genome shotgun (WGS) entry which is preliminary data.</text>
</comment>
<feature type="domain" description="Pyruvate phosphate dikinase AMP/ATP-binding" evidence="2">
    <location>
        <begin position="31"/>
        <end position="323"/>
    </location>
</feature>
<dbReference type="InterPro" id="IPR013815">
    <property type="entry name" value="ATP_grasp_subdomain_1"/>
</dbReference>
<dbReference type="PANTHER" id="PTHR43615">
    <property type="entry name" value="PHOSPHOENOLPYRUVATE SYNTHASE-RELATED"/>
    <property type="match status" value="1"/>
</dbReference>
<dbReference type="GO" id="GO:0005524">
    <property type="term" value="F:ATP binding"/>
    <property type="evidence" value="ECO:0007669"/>
    <property type="project" value="InterPro"/>
</dbReference>
<evidence type="ECO:0000259" key="1">
    <source>
        <dbReference type="Pfam" id="PF00391"/>
    </source>
</evidence>
<dbReference type="EC" id="2.7.9.2" evidence="3"/>
<dbReference type="SUPFAM" id="SSF52009">
    <property type="entry name" value="Phosphohistidine domain"/>
    <property type="match status" value="1"/>
</dbReference>
<dbReference type="AlphaFoldDB" id="A0A7W8QN42"/>
<dbReference type="Pfam" id="PF01326">
    <property type="entry name" value="PPDK_N"/>
    <property type="match status" value="1"/>
</dbReference>
<evidence type="ECO:0000259" key="2">
    <source>
        <dbReference type="Pfam" id="PF01326"/>
    </source>
</evidence>
<dbReference type="Pfam" id="PF00391">
    <property type="entry name" value="PEP-utilizers"/>
    <property type="match status" value="1"/>
</dbReference>
<feature type="domain" description="PEP-utilising enzyme mobile" evidence="1">
    <location>
        <begin position="770"/>
        <end position="839"/>
    </location>
</feature>
<protein>
    <submittedName>
        <fullName evidence="3">Pyruvate,water dikinase</fullName>
        <ecNumber evidence="3">2.7.9.2</ecNumber>
    </submittedName>
</protein>
<dbReference type="Proteomes" id="UP000572635">
    <property type="component" value="Unassembled WGS sequence"/>
</dbReference>
<dbReference type="EMBL" id="JACHDB010000001">
    <property type="protein sequence ID" value="MBB5432486.1"/>
    <property type="molecule type" value="Genomic_DNA"/>
</dbReference>
<organism evidence="3 4">
    <name type="scientific">Nocardiopsis composta</name>
    <dbReference type="NCBI Taxonomy" id="157465"/>
    <lineage>
        <taxon>Bacteria</taxon>
        <taxon>Bacillati</taxon>
        <taxon>Actinomycetota</taxon>
        <taxon>Actinomycetes</taxon>
        <taxon>Streptosporangiales</taxon>
        <taxon>Nocardiopsidaceae</taxon>
        <taxon>Nocardiopsis</taxon>
    </lineage>
</organism>
<evidence type="ECO:0000313" key="4">
    <source>
        <dbReference type="Proteomes" id="UP000572635"/>
    </source>
</evidence>
<dbReference type="Gene3D" id="3.50.30.10">
    <property type="entry name" value="Phosphohistidine domain"/>
    <property type="match status" value="1"/>
</dbReference>
<keyword evidence="3" id="KW-0418">Kinase</keyword>
<dbReference type="InterPro" id="IPR002192">
    <property type="entry name" value="PPDK_AMP/ATP-bd"/>
</dbReference>
<dbReference type="GO" id="GO:0008986">
    <property type="term" value="F:pyruvate, water dikinase activity"/>
    <property type="evidence" value="ECO:0007669"/>
    <property type="project" value="UniProtKB-EC"/>
</dbReference>
<evidence type="ECO:0000313" key="3">
    <source>
        <dbReference type="EMBL" id="MBB5432486.1"/>
    </source>
</evidence>
<name>A0A7W8QN42_9ACTN</name>
<proteinExistence type="predicted"/>
<dbReference type="InterPro" id="IPR051549">
    <property type="entry name" value="PEP_Utilizing_Enz"/>
</dbReference>
<keyword evidence="4" id="KW-1185">Reference proteome</keyword>
<gene>
    <name evidence="3" type="ORF">HDA36_002570</name>
</gene>
<reference evidence="3 4" key="1">
    <citation type="submission" date="2020-08" db="EMBL/GenBank/DDBJ databases">
        <title>Sequencing the genomes of 1000 actinobacteria strains.</title>
        <authorList>
            <person name="Klenk H.-P."/>
        </authorList>
    </citation>
    <scope>NUCLEOTIDE SEQUENCE [LARGE SCALE GENOMIC DNA]</scope>
    <source>
        <strain evidence="3 4">DSM 44551</strain>
    </source>
</reference>
<dbReference type="SUPFAM" id="SSF56059">
    <property type="entry name" value="Glutathione synthetase ATP-binding domain-like"/>
    <property type="match status" value="1"/>
</dbReference>
<keyword evidence="3" id="KW-0808">Transferase</keyword>
<accession>A0A7W8QN42</accession>
<dbReference type="Gene3D" id="3.30.1490.20">
    <property type="entry name" value="ATP-grasp fold, A domain"/>
    <property type="match status" value="1"/>
</dbReference>
<dbReference type="RefSeq" id="WP_184392049.1">
    <property type="nucleotide sequence ID" value="NZ_BAAAJD010000043.1"/>
</dbReference>
<keyword evidence="3" id="KW-0670">Pyruvate</keyword>
<dbReference type="Gene3D" id="3.30.470.20">
    <property type="entry name" value="ATP-grasp fold, B domain"/>
    <property type="match status" value="1"/>
</dbReference>
<dbReference type="InterPro" id="IPR008279">
    <property type="entry name" value="PEP-util_enz_mobile_dom"/>
</dbReference>
<sequence>MTDVRKGSDSAATTGPAPVAPLGEFGLDDLEAVGGKAANLGELIRGGFPVPGGFAVTTAAYARVAAHNGIDALVRERLGDLADEGAAAAAAAGIRARFEAAEIPADLRDDVASAYAALGGGPVAVRSSATAEDLPGAAFAGQQDTYLNVIGAHDLLDAVRRCWGSLWTDRAVAYRRRIGIDPAEVRIAVVVQEMAPAEWAGVLFTADPVSGDRERIVVDAGRGLGESVVSGLVTPEHYVLDRHGSVLEHRAGRGEVVVRAAEGGGVLHEEGGPPAEAPPAAALAELARQGSRVAEHYGRPMDVEWALAGGRILLLQARPMTAVPPEPVRLNPFQRKVAPTLLDMFQTRPYPLDATTWTAGIIGLVAGMAHGLAGVRIPPVGAILPEEDGVVTRFVPPAPRPTPATLVRPFQLLARDLRFDAARWTDDPRFASFERELAALAARSPAELDWPGLRALPGRVLALLPRLTALRVDYLPCWFLPMLRLRLTLGLLGRGADTPELLYGARTRTEDANRALEALAERVREDPVLAEAFGRRTPEELAASLGDDPAFTGFAAEFAAFMEEYGHRETTSPLYVSAPTWRDVPATVLGMVKLLASAPSGRDTGRADAALDRVLAHPLMRLPGARRSMRRLVERVRTGVALREDTHFHFTRLIPVLRAALLETGRRLTEEGVLRSPDEVFHLRREELEGIGSLPGLPAEQAAGLRAAVLRRAARREELAGVPMLDLHAAGIARERDGGALAVGTPAGGGTATGPARVILTPDDFGRMRGGDVLVCPYTNPSWTPLFQRAAAVVVDSGGIGSHAAIVAREYGIPAVMGTGDGTRAVADGALITVDGTAGRVFAAEEDGDAPAG</sequence>
<dbReference type="InterPro" id="IPR036637">
    <property type="entry name" value="Phosphohistidine_dom_sf"/>
</dbReference>
<dbReference type="PANTHER" id="PTHR43615:SF1">
    <property type="entry name" value="PPDK_N DOMAIN-CONTAINING PROTEIN"/>
    <property type="match status" value="1"/>
</dbReference>